<evidence type="ECO:0000256" key="2">
    <source>
        <dbReference type="ARBA" id="ARBA00022692"/>
    </source>
</evidence>
<dbReference type="InterPro" id="IPR013525">
    <property type="entry name" value="ABC2_TM"/>
</dbReference>
<feature type="domain" description="ABC-2 type transporter transmembrane" evidence="6">
    <location>
        <begin position="51"/>
        <end position="226"/>
    </location>
</feature>
<keyword evidence="8" id="KW-1185">Reference proteome</keyword>
<evidence type="ECO:0000313" key="8">
    <source>
        <dbReference type="Proteomes" id="UP000239047"/>
    </source>
</evidence>
<reference evidence="7 8" key="1">
    <citation type="submission" date="2018-02" db="EMBL/GenBank/DDBJ databases">
        <title>Jeotgalibacillus proteolyticum sp. nov. a protease producing bacterium isolated from ocean sediments of Laizhou Bay.</title>
        <authorList>
            <person name="Li Y."/>
        </authorList>
    </citation>
    <scope>NUCLEOTIDE SEQUENCE [LARGE SCALE GENOMIC DNA]</scope>
    <source>
        <strain evidence="7 8">22-7</strain>
    </source>
</reference>
<dbReference type="OrthoDB" id="3182222at2"/>
<organism evidence="7 8">
    <name type="scientific">Jeotgalibacillus proteolyticus</name>
    <dbReference type="NCBI Taxonomy" id="2082395"/>
    <lineage>
        <taxon>Bacteria</taxon>
        <taxon>Bacillati</taxon>
        <taxon>Bacillota</taxon>
        <taxon>Bacilli</taxon>
        <taxon>Bacillales</taxon>
        <taxon>Caryophanaceae</taxon>
        <taxon>Jeotgalibacillus</taxon>
    </lineage>
</organism>
<feature type="transmembrane region" description="Helical" evidence="5">
    <location>
        <begin position="21"/>
        <end position="39"/>
    </location>
</feature>
<evidence type="ECO:0000256" key="3">
    <source>
        <dbReference type="ARBA" id="ARBA00022989"/>
    </source>
</evidence>
<proteinExistence type="predicted"/>
<dbReference type="RefSeq" id="WP_104057509.1">
    <property type="nucleotide sequence ID" value="NZ_PREZ01000003.1"/>
</dbReference>
<dbReference type="PANTHER" id="PTHR43471">
    <property type="entry name" value="ABC TRANSPORTER PERMEASE"/>
    <property type="match status" value="1"/>
</dbReference>
<comment type="subcellular location">
    <subcellularLocation>
        <location evidence="1">Membrane</location>
        <topology evidence="1">Multi-pass membrane protein</topology>
    </subcellularLocation>
</comment>
<dbReference type="AlphaFoldDB" id="A0A2S5GCN7"/>
<keyword evidence="4 5" id="KW-0472">Membrane</keyword>
<evidence type="ECO:0000259" key="6">
    <source>
        <dbReference type="Pfam" id="PF12698"/>
    </source>
</evidence>
<comment type="caution">
    <text evidence="7">The sequence shown here is derived from an EMBL/GenBank/DDBJ whole genome shotgun (WGS) entry which is preliminary data.</text>
</comment>
<dbReference type="Proteomes" id="UP000239047">
    <property type="component" value="Unassembled WGS sequence"/>
</dbReference>
<feature type="transmembrane region" description="Helical" evidence="5">
    <location>
        <begin position="153"/>
        <end position="174"/>
    </location>
</feature>
<name>A0A2S5GCN7_9BACL</name>
<accession>A0A2S5GCN7</accession>
<feature type="transmembrane region" description="Helical" evidence="5">
    <location>
        <begin position="92"/>
        <end position="117"/>
    </location>
</feature>
<keyword evidence="2 5" id="KW-0812">Transmembrane</keyword>
<evidence type="ECO:0000313" key="7">
    <source>
        <dbReference type="EMBL" id="PPA70759.1"/>
    </source>
</evidence>
<feature type="transmembrane region" description="Helical" evidence="5">
    <location>
        <begin position="51"/>
        <end position="71"/>
    </location>
</feature>
<dbReference type="Pfam" id="PF12698">
    <property type="entry name" value="ABC2_membrane_3"/>
    <property type="match status" value="1"/>
</dbReference>
<protein>
    <submittedName>
        <fullName evidence="7">ABC transporter</fullName>
    </submittedName>
</protein>
<feature type="transmembrane region" description="Helical" evidence="5">
    <location>
        <begin position="207"/>
        <end position="229"/>
    </location>
</feature>
<dbReference type="GO" id="GO:0016020">
    <property type="term" value="C:membrane"/>
    <property type="evidence" value="ECO:0007669"/>
    <property type="project" value="UniProtKB-SubCell"/>
</dbReference>
<dbReference type="PANTHER" id="PTHR43471:SF1">
    <property type="entry name" value="ABC TRANSPORTER PERMEASE PROTEIN NOSY-RELATED"/>
    <property type="match status" value="1"/>
</dbReference>
<dbReference type="GO" id="GO:0140359">
    <property type="term" value="F:ABC-type transporter activity"/>
    <property type="evidence" value="ECO:0007669"/>
    <property type="project" value="InterPro"/>
</dbReference>
<evidence type="ECO:0000256" key="4">
    <source>
        <dbReference type="ARBA" id="ARBA00023136"/>
    </source>
</evidence>
<evidence type="ECO:0000256" key="1">
    <source>
        <dbReference type="ARBA" id="ARBA00004141"/>
    </source>
</evidence>
<feature type="transmembrane region" description="Helical" evidence="5">
    <location>
        <begin position="123"/>
        <end position="146"/>
    </location>
</feature>
<evidence type="ECO:0000256" key="5">
    <source>
        <dbReference type="SAM" id="Phobius"/>
    </source>
</evidence>
<sequence>MNYTIRRTMAIFQKDYKDMMKNLYVSTTIVLPLIMAAFYGRTGVDTVDGYFLVFNMTFSVVAAYIQASLIAEEKEKNTLRGLMLSPASTGEIMAGKSLLSFVSTVIILFISAIFMRFQPADPAIIVTALVISTFFYIALGTLLGLVTRSVMEASVAILPVLLFFSFAPFATVFMDEYPILKIAEYLPNLQLVELGAAVEAGGGFEDVWSNLLILISWTAALLVAVVVMYQKKMIDK</sequence>
<dbReference type="EMBL" id="PREZ01000003">
    <property type="protein sequence ID" value="PPA70759.1"/>
    <property type="molecule type" value="Genomic_DNA"/>
</dbReference>
<gene>
    <name evidence="7" type="ORF">C4B60_08170</name>
</gene>
<keyword evidence="3 5" id="KW-1133">Transmembrane helix</keyword>